<gene>
    <name evidence="1" type="ORF">LADA_0A00254G</name>
</gene>
<dbReference type="STRING" id="1266660.A0A1G4ILK0"/>
<dbReference type="PANTHER" id="PTHR43210:SF5">
    <property type="entry name" value="DETHIOBIOTIN SYNTHETASE"/>
    <property type="match status" value="1"/>
</dbReference>
<dbReference type="OrthoDB" id="425114at2759"/>
<dbReference type="PIRSF" id="PIRSF006755">
    <property type="entry name" value="DTB_synth"/>
    <property type="match status" value="1"/>
</dbReference>
<dbReference type="InterPro" id="IPR004472">
    <property type="entry name" value="DTB_synth_BioD"/>
</dbReference>
<dbReference type="NCBIfam" id="TIGR00347">
    <property type="entry name" value="bioD"/>
    <property type="match status" value="1"/>
</dbReference>
<dbReference type="SUPFAM" id="SSF52540">
    <property type="entry name" value="P-loop containing nucleoside triphosphate hydrolases"/>
    <property type="match status" value="1"/>
</dbReference>
<dbReference type="CDD" id="cd03109">
    <property type="entry name" value="DTBS"/>
    <property type="match status" value="1"/>
</dbReference>
<keyword evidence="2" id="KW-1185">Reference proteome</keyword>
<dbReference type="InterPro" id="IPR027417">
    <property type="entry name" value="P-loop_NTPase"/>
</dbReference>
<dbReference type="Pfam" id="PF13500">
    <property type="entry name" value="AAA_26"/>
    <property type="match status" value="1"/>
</dbReference>
<evidence type="ECO:0000313" key="2">
    <source>
        <dbReference type="Proteomes" id="UP000190274"/>
    </source>
</evidence>
<dbReference type="Proteomes" id="UP000190274">
    <property type="component" value="Chromosome A"/>
</dbReference>
<dbReference type="GO" id="GO:0005524">
    <property type="term" value="F:ATP binding"/>
    <property type="evidence" value="ECO:0007669"/>
    <property type="project" value="InterPro"/>
</dbReference>
<accession>A0A1G4ILK0</accession>
<dbReference type="GO" id="GO:0009102">
    <property type="term" value="P:biotin biosynthetic process"/>
    <property type="evidence" value="ECO:0007669"/>
    <property type="project" value="UniProtKB-UniPathway"/>
</dbReference>
<dbReference type="GO" id="GO:0000287">
    <property type="term" value="F:magnesium ion binding"/>
    <property type="evidence" value="ECO:0007669"/>
    <property type="project" value="InterPro"/>
</dbReference>
<dbReference type="UniPathway" id="UPA00078"/>
<dbReference type="HAMAP" id="MF_00336">
    <property type="entry name" value="BioD"/>
    <property type="match status" value="1"/>
</dbReference>
<proteinExistence type="inferred from homology"/>
<reference evidence="1 2" key="1">
    <citation type="submission" date="2016-03" db="EMBL/GenBank/DDBJ databases">
        <authorList>
            <person name="Devillers H."/>
        </authorList>
    </citation>
    <scope>NUCLEOTIDE SEQUENCE [LARGE SCALE GENOMIC DNA]</scope>
    <source>
        <strain evidence="1">CBS 10888</strain>
    </source>
</reference>
<dbReference type="AlphaFoldDB" id="A0A1G4ILK0"/>
<dbReference type="Gene3D" id="3.40.50.300">
    <property type="entry name" value="P-loop containing nucleotide triphosphate hydrolases"/>
    <property type="match status" value="1"/>
</dbReference>
<dbReference type="GO" id="GO:0004141">
    <property type="term" value="F:dethiobiotin synthase activity"/>
    <property type="evidence" value="ECO:0007669"/>
    <property type="project" value="EnsemblFungi"/>
</dbReference>
<dbReference type="PANTHER" id="PTHR43210">
    <property type="entry name" value="DETHIOBIOTIN SYNTHETASE"/>
    <property type="match status" value="1"/>
</dbReference>
<sequence length="222" mass="24315">MTAPIIFVTGTDTDVGKTFTSALLVSKWQCDYWKPAQTGLESDTGDTKTVHDFCSSGRHMPHLFPPRYALQKPLCPLEAMDFEPHHDIQLSDFQLPEERINTPLVIEGAGGIYVPITRGLHVTTDLIKHFITSTSRPVRIIVVARSGLGTLNHTLLTMEHLKNAGLLSHTLGCIVNGQKNPGNVAILERYGVSILAQVDHCSTKEDITLALGQIPELADLSL</sequence>
<protein>
    <submittedName>
        <fullName evidence="1">LADA_0A00254g1_1</fullName>
    </submittedName>
</protein>
<evidence type="ECO:0000313" key="1">
    <source>
        <dbReference type="EMBL" id="SCU77398.1"/>
    </source>
</evidence>
<dbReference type="EMBL" id="LT598460">
    <property type="protein sequence ID" value="SCU77398.1"/>
    <property type="molecule type" value="Genomic_DNA"/>
</dbReference>
<name>A0A1G4ILK0_9SACH</name>
<organism evidence="1 2">
    <name type="scientific">Lachancea dasiensis</name>
    <dbReference type="NCBI Taxonomy" id="1072105"/>
    <lineage>
        <taxon>Eukaryota</taxon>
        <taxon>Fungi</taxon>
        <taxon>Dikarya</taxon>
        <taxon>Ascomycota</taxon>
        <taxon>Saccharomycotina</taxon>
        <taxon>Saccharomycetes</taxon>
        <taxon>Saccharomycetales</taxon>
        <taxon>Saccharomycetaceae</taxon>
        <taxon>Lachancea</taxon>
    </lineage>
</organism>